<reference evidence="2 3" key="1">
    <citation type="submission" date="2020-03" db="EMBL/GenBank/DDBJ databases">
        <title>Is there a link between lipid content and antibiotic production in Streptomyces?</title>
        <authorList>
            <person name="David M."/>
            <person name="Lejeune C."/>
            <person name="Abreu S."/>
            <person name="Thibessard A."/>
            <person name="Leblond P."/>
            <person name="Chaminade P."/>
            <person name="Virolle M.-J."/>
        </authorList>
    </citation>
    <scope>NUCLEOTIDE SEQUENCE [LARGE SCALE GENOMIC DNA]</scope>
    <source>
        <strain evidence="2 3">DSM 41481</strain>
    </source>
</reference>
<keyword evidence="1" id="KW-0472">Membrane</keyword>
<name>A0AAE6Y8X5_STRAT</name>
<protein>
    <submittedName>
        <fullName evidence="2">Uncharacterized protein</fullName>
    </submittedName>
</protein>
<evidence type="ECO:0000256" key="1">
    <source>
        <dbReference type="SAM" id="Phobius"/>
    </source>
</evidence>
<sequence length="188" mass="20232">MNTRTTFEDRLLDELKKEIGLRDGAAPDTGARRLITPRRIAVALAACVVAGLAVVAAPGSPAGSTAYAVERHRDGSVTLTLKKAEMDAVALSDLKRQLRADGISVSWGRQVPVSRCIPVDLEDLTTTTDDRDHSDKDGFVPSVRPLKELLLHPGDTVVFDDRGRPVKPADGEAVRFVPVCISDLLSQP</sequence>
<gene>
    <name evidence="2" type="ORF">HCX60_13255</name>
</gene>
<proteinExistence type="predicted"/>
<dbReference type="AlphaFoldDB" id="A0AAE6Y8X5"/>
<dbReference type="RefSeq" id="WP_078633421.1">
    <property type="nucleotide sequence ID" value="NZ_CM007717.1"/>
</dbReference>
<organism evidence="2 3">
    <name type="scientific">Streptomyces antibioticus</name>
    <dbReference type="NCBI Taxonomy" id="1890"/>
    <lineage>
        <taxon>Bacteria</taxon>
        <taxon>Bacillati</taxon>
        <taxon>Actinomycetota</taxon>
        <taxon>Actinomycetes</taxon>
        <taxon>Kitasatosporales</taxon>
        <taxon>Streptomycetaceae</taxon>
        <taxon>Streptomyces</taxon>
    </lineage>
</organism>
<feature type="transmembrane region" description="Helical" evidence="1">
    <location>
        <begin position="40"/>
        <end position="59"/>
    </location>
</feature>
<dbReference type="Proteomes" id="UP000502504">
    <property type="component" value="Chromosome"/>
</dbReference>
<evidence type="ECO:0000313" key="2">
    <source>
        <dbReference type="EMBL" id="QIT44409.1"/>
    </source>
</evidence>
<keyword evidence="1" id="KW-0812">Transmembrane</keyword>
<dbReference type="EMBL" id="CP050692">
    <property type="protein sequence ID" value="QIT44409.1"/>
    <property type="molecule type" value="Genomic_DNA"/>
</dbReference>
<evidence type="ECO:0000313" key="3">
    <source>
        <dbReference type="Proteomes" id="UP000502504"/>
    </source>
</evidence>
<keyword evidence="1" id="KW-1133">Transmembrane helix</keyword>
<accession>A0AAE6Y8X5</accession>